<dbReference type="AlphaFoldDB" id="A0AAJ7SDR0"/>
<reference evidence="4" key="1">
    <citation type="submission" date="2025-08" db="UniProtKB">
        <authorList>
            <consortium name="RefSeq"/>
        </authorList>
    </citation>
    <scope>IDENTIFICATION</scope>
    <source>
        <tissue evidence="4">Whole body</tissue>
    </source>
</reference>
<gene>
    <name evidence="4" type="primary">LOC113465245</name>
</gene>
<sequence length="117" mass="12896">NAFDQKLAVAMLRIAEGLDCSEIVATNEMKNGDEEHGILAQSSYDLTGNTLMHVDSNLSMSSQIPRVQSVPTMDVTSVLGSQFVPDHNPQIIRDSPTHGSARDQLKHKRKHAIEKLM</sequence>
<dbReference type="KEGG" id="ccal:113465245"/>
<feature type="non-terminal residue" evidence="4">
    <location>
        <position position="1"/>
    </location>
</feature>
<dbReference type="GO" id="GO:0006811">
    <property type="term" value="P:monoatomic ion transport"/>
    <property type="evidence" value="ECO:0007669"/>
    <property type="project" value="InterPro"/>
</dbReference>
<organism evidence="3 4">
    <name type="scientific">Ceratina calcarata</name>
    <dbReference type="NCBI Taxonomy" id="156304"/>
    <lineage>
        <taxon>Eukaryota</taxon>
        <taxon>Metazoa</taxon>
        <taxon>Ecdysozoa</taxon>
        <taxon>Arthropoda</taxon>
        <taxon>Hexapoda</taxon>
        <taxon>Insecta</taxon>
        <taxon>Pterygota</taxon>
        <taxon>Neoptera</taxon>
        <taxon>Endopterygota</taxon>
        <taxon>Hymenoptera</taxon>
        <taxon>Apocrita</taxon>
        <taxon>Aculeata</taxon>
        <taxon>Apoidea</taxon>
        <taxon>Anthophila</taxon>
        <taxon>Apidae</taxon>
        <taxon>Ceratina</taxon>
        <taxon>Zadontomerus</taxon>
    </lineage>
</organism>
<dbReference type="Proteomes" id="UP000694925">
    <property type="component" value="Unplaced"/>
</dbReference>
<keyword evidence="3" id="KW-1185">Reference proteome</keyword>
<name>A0AAJ7SDR0_9HYME</name>
<protein>
    <submittedName>
        <fullName evidence="4">Uncharacterized protein LOC113465245</fullName>
    </submittedName>
</protein>
<evidence type="ECO:0000259" key="2">
    <source>
        <dbReference type="Pfam" id="PF03522"/>
    </source>
</evidence>
<accession>A0AAJ7SDR0</accession>
<dbReference type="RefSeq" id="XP_026675561.1">
    <property type="nucleotide sequence ID" value="XM_026819760.1"/>
</dbReference>
<proteinExistence type="predicted"/>
<dbReference type="InterPro" id="IPR018491">
    <property type="entry name" value="SLC12_C"/>
</dbReference>
<dbReference type="GeneID" id="113465245"/>
<feature type="domain" description="SLC12A transporter C-terminal" evidence="2">
    <location>
        <begin position="1"/>
        <end position="70"/>
    </location>
</feature>
<evidence type="ECO:0000313" key="4">
    <source>
        <dbReference type="RefSeq" id="XP_026675561.1"/>
    </source>
</evidence>
<dbReference type="GO" id="GO:0016020">
    <property type="term" value="C:membrane"/>
    <property type="evidence" value="ECO:0007669"/>
    <property type="project" value="InterPro"/>
</dbReference>
<feature type="region of interest" description="Disordered" evidence="1">
    <location>
        <begin position="86"/>
        <end position="107"/>
    </location>
</feature>
<dbReference type="GO" id="GO:0022857">
    <property type="term" value="F:transmembrane transporter activity"/>
    <property type="evidence" value="ECO:0007669"/>
    <property type="project" value="InterPro"/>
</dbReference>
<dbReference type="Pfam" id="PF03522">
    <property type="entry name" value="SLC12"/>
    <property type="match status" value="1"/>
</dbReference>
<evidence type="ECO:0000256" key="1">
    <source>
        <dbReference type="SAM" id="MobiDB-lite"/>
    </source>
</evidence>
<evidence type="ECO:0000313" key="3">
    <source>
        <dbReference type="Proteomes" id="UP000694925"/>
    </source>
</evidence>